<reference evidence="1 2" key="1">
    <citation type="submission" date="2016-11" db="EMBL/GenBank/DDBJ databases">
        <authorList>
            <person name="Jaros S."/>
            <person name="Januszkiewicz K."/>
            <person name="Wedrychowicz H."/>
        </authorList>
    </citation>
    <scope>NUCLEOTIDE SEQUENCE [LARGE SCALE GENOMIC DNA]</scope>
    <source>
        <strain evidence="1 2">IBRC-M 10683</strain>
    </source>
</reference>
<organism evidence="1 2">
    <name type="scientific">Ornithinibacillus halophilus</name>
    <dbReference type="NCBI Taxonomy" id="930117"/>
    <lineage>
        <taxon>Bacteria</taxon>
        <taxon>Bacillati</taxon>
        <taxon>Bacillota</taxon>
        <taxon>Bacilli</taxon>
        <taxon>Bacillales</taxon>
        <taxon>Bacillaceae</taxon>
        <taxon>Ornithinibacillus</taxon>
    </lineage>
</organism>
<sequence length="74" mass="8385">MKENYNTDEFESMVNTINNLSEEDAKALLKIIYGFINTAMTGNGGDEMKLEIMNKLPNVFDQIPTIYESSRSSD</sequence>
<accession>A0A1M5MP55</accession>
<dbReference type="EMBL" id="FQVW01000062">
    <property type="protein sequence ID" value="SHG79026.1"/>
    <property type="molecule type" value="Genomic_DNA"/>
</dbReference>
<dbReference type="Proteomes" id="UP000183988">
    <property type="component" value="Unassembled WGS sequence"/>
</dbReference>
<gene>
    <name evidence="1" type="ORF">SAMN05216225_106216</name>
</gene>
<dbReference type="OrthoDB" id="2973558at2"/>
<dbReference type="AlphaFoldDB" id="A0A1M5MP55"/>
<evidence type="ECO:0000313" key="2">
    <source>
        <dbReference type="Proteomes" id="UP000183988"/>
    </source>
</evidence>
<keyword evidence="2" id="KW-1185">Reference proteome</keyword>
<proteinExistence type="predicted"/>
<evidence type="ECO:0000313" key="1">
    <source>
        <dbReference type="EMBL" id="SHG79026.1"/>
    </source>
</evidence>
<protein>
    <submittedName>
        <fullName evidence="1">Uncharacterized protein</fullName>
    </submittedName>
</protein>
<dbReference type="RefSeq" id="WP_072891889.1">
    <property type="nucleotide sequence ID" value="NZ_FQVW01000062.1"/>
</dbReference>
<name>A0A1M5MP55_9BACI</name>
<dbReference type="STRING" id="930117.SAMN05216225_106216"/>